<organism evidence="9">
    <name type="scientific">Roseihalotalea indica</name>
    <dbReference type="NCBI Taxonomy" id="2867963"/>
    <lineage>
        <taxon>Bacteria</taxon>
        <taxon>Pseudomonadati</taxon>
        <taxon>Bacteroidota</taxon>
        <taxon>Cytophagia</taxon>
        <taxon>Cytophagales</taxon>
        <taxon>Catalimonadaceae</taxon>
        <taxon>Roseihalotalea</taxon>
    </lineage>
</organism>
<keyword evidence="4 7" id="KW-0812">Transmembrane</keyword>
<evidence type="ECO:0000259" key="8">
    <source>
        <dbReference type="Pfam" id="PF07715"/>
    </source>
</evidence>
<dbReference type="AlphaFoldDB" id="A0AA49JIX3"/>
<feature type="domain" description="TonB-dependent receptor plug" evidence="8">
    <location>
        <begin position="254"/>
        <end position="359"/>
    </location>
</feature>
<comment type="similarity">
    <text evidence="7">Belongs to the TonB-dependent receptor family.</text>
</comment>
<dbReference type="InterPro" id="IPR036942">
    <property type="entry name" value="Beta-barrel_TonB_sf"/>
</dbReference>
<dbReference type="InterPro" id="IPR037066">
    <property type="entry name" value="Plug_dom_sf"/>
</dbReference>
<proteinExistence type="inferred from homology"/>
<keyword evidence="5 7" id="KW-0472">Membrane</keyword>
<comment type="subcellular location">
    <subcellularLocation>
        <location evidence="1 7">Cell outer membrane</location>
        <topology evidence="1 7">Multi-pass membrane protein</topology>
    </subcellularLocation>
</comment>
<evidence type="ECO:0000256" key="4">
    <source>
        <dbReference type="ARBA" id="ARBA00022692"/>
    </source>
</evidence>
<dbReference type="Gene3D" id="2.40.170.20">
    <property type="entry name" value="TonB-dependent receptor, beta-barrel domain"/>
    <property type="match status" value="1"/>
</dbReference>
<evidence type="ECO:0000256" key="2">
    <source>
        <dbReference type="ARBA" id="ARBA00022448"/>
    </source>
</evidence>
<evidence type="ECO:0000256" key="1">
    <source>
        <dbReference type="ARBA" id="ARBA00004571"/>
    </source>
</evidence>
<reference evidence="9" key="1">
    <citation type="journal article" date="2023" name="Comput. Struct. Biotechnol. J.">
        <title>Discovery of a novel marine Bacteroidetes with a rich repertoire of carbohydrate-active enzymes.</title>
        <authorList>
            <person name="Chen B."/>
            <person name="Liu G."/>
            <person name="Chen Q."/>
            <person name="Wang H."/>
            <person name="Liu L."/>
            <person name="Tang K."/>
        </authorList>
    </citation>
    <scope>NUCLEOTIDE SEQUENCE</scope>
    <source>
        <strain evidence="9">TK19036</strain>
    </source>
</reference>
<protein>
    <submittedName>
        <fullName evidence="9">SusC/RagA family TonB-linked outer membrane protein</fullName>
    </submittedName>
</protein>
<dbReference type="SUPFAM" id="SSF49464">
    <property type="entry name" value="Carboxypeptidase regulatory domain-like"/>
    <property type="match status" value="1"/>
</dbReference>
<dbReference type="Pfam" id="PF13715">
    <property type="entry name" value="CarbopepD_reg_2"/>
    <property type="match status" value="1"/>
</dbReference>
<dbReference type="GO" id="GO:0009279">
    <property type="term" value="C:cell outer membrane"/>
    <property type="evidence" value="ECO:0007669"/>
    <property type="project" value="UniProtKB-SubCell"/>
</dbReference>
<gene>
    <name evidence="9" type="ORF">K4G66_01175</name>
</gene>
<name>A0AA49JIX3_9BACT</name>
<keyword evidence="6 7" id="KW-0998">Cell outer membrane</keyword>
<dbReference type="EMBL" id="CP120682">
    <property type="protein sequence ID" value="WKN37317.1"/>
    <property type="molecule type" value="Genomic_DNA"/>
</dbReference>
<dbReference type="Pfam" id="PF07715">
    <property type="entry name" value="Plug"/>
    <property type="match status" value="1"/>
</dbReference>
<evidence type="ECO:0000313" key="9">
    <source>
        <dbReference type="EMBL" id="WKN37317.1"/>
    </source>
</evidence>
<keyword evidence="3 7" id="KW-1134">Transmembrane beta strand</keyword>
<sequence length="1136" mass="127496">MANDVRNYGRRRFFFPFCLLFLVTMGFLGQLQAQSLASNRLPFTYEERQIEKVSLKQLLGELESLHDVKFAFDERLVQDKLVNASQLNRQELDQTLSEVLQPLKLQYKQLTQKYYVIKRAEEKNGEEFQKVQKRGVGAIPTATRQTYAHLPSLPADYLAVEKTISGTVNDQETNEPLPGVNVLAKGTNTGTVTDVNGSYRLTVSDDVTTLIFSSIGYLSEEVEIGDRAEVNIILTPDIQSLQEIVVIGYGTQEKKDLTGAIASVDGEAIAERGTVSPLQAVQGQIAGVDISAGSGRAGAGYNIQIRGQNSLSGGNPLFVVDGVIVDNIDFLNPQDIKSIDILKDASSTAVFGSRGSNGVVIVTTKQGTAGEARISYDGYVGVRQNARQPDFMSGDEWWEYRQNTYISPALISGDSYDATVGGLDGSDVLAERLANKDYTFWPDYFLQTGLQQNHWLTVSGGGEKANYLLGAGYQQEKGNLLKDQFKRYNFKASINSQLNTKWSAGASFNFSLSETERGSPRAIINAYRMSPLVSPYDSLGEPLYQPAKYAGISFTSSVSPLFENWYSEDNTRAIFGVGNLYLQYSPVDWIDIRSTFAPRINYQRRGRYWGSQTETRNLADPAARREDSESFSYNWDNQITAHRQYGDHNITLMGLYSLWYERNESSDIYVENLPYESLYYNLGTAPDILSVGSGFSKISLLSYMGRLNYSFRDKYLFTAAARWDGSSKLAPGYKWAAFPSVAVGWRISEESFLQNASFVDNLKLRLSYGFTGNNNIDPYSTQVLANNQTFYDFGGSIAKGFAPSGIVNPRLSWERTREVNFGIDYDFFQGRISGTIDLYDKLSSNLLLERDLPRETGWGPITDNIGSVSNKGIELSLRTVNISTNDFTWSTTFTFARNKNAIEELLNGKEDLVGNRWFIGEPIQVNYTYVFDGIWQLDEADEAAQYNQLPGQARVKDLNDDDAITDDDYAIIGTPMPDWTGGFSTQVRYRGFDFSTSLFARQGVQVESPFHDEFLNYRDRGRAKLMSNYFMPPNDVTPTRVSNEYPQPNNVGNYWNSVKAYRDASFVKVQNIQLGYRLPYSLIERVGIQNLRVYANVLNPFVFTKYDGFDPEWADEGLESSGNSFINYQFGVNVTF</sequence>
<dbReference type="InterPro" id="IPR012910">
    <property type="entry name" value="Plug_dom"/>
</dbReference>
<evidence type="ECO:0000256" key="3">
    <source>
        <dbReference type="ARBA" id="ARBA00022452"/>
    </source>
</evidence>
<evidence type="ECO:0000256" key="7">
    <source>
        <dbReference type="PROSITE-ProRule" id="PRU01360"/>
    </source>
</evidence>
<evidence type="ECO:0000256" key="5">
    <source>
        <dbReference type="ARBA" id="ARBA00023136"/>
    </source>
</evidence>
<evidence type="ECO:0000256" key="6">
    <source>
        <dbReference type="ARBA" id="ARBA00023237"/>
    </source>
</evidence>
<dbReference type="Gene3D" id="2.60.40.1120">
    <property type="entry name" value="Carboxypeptidase-like, regulatory domain"/>
    <property type="match status" value="1"/>
</dbReference>
<dbReference type="InterPro" id="IPR008969">
    <property type="entry name" value="CarboxyPept-like_regulatory"/>
</dbReference>
<accession>A0AA49JIX3</accession>
<dbReference type="InterPro" id="IPR039426">
    <property type="entry name" value="TonB-dep_rcpt-like"/>
</dbReference>
<dbReference type="NCBIfam" id="TIGR04056">
    <property type="entry name" value="OMP_RagA_SusC"/>
    <property type="match status" value="1"/>
</dbReference>
<dbReference type="PROSITE" id="PS52016">
    <property type="entry name" value="TONB_DEPENDENT_REC_3"/>
    <property type="match status" value="1"/>
</dbReference>
<keyword evidence="2 7" id="KW-0813">Transport</keyword>
<dbReference type="InterPro" id="IPR023996">
    <property type="entry name" value="TonB-dep_OMP_SusC/RagA"/>
</dbReference>
<dbReference type="NCBIfam" id="TIGR04057">
    <property type="entry name" value="SusC_RagA_signa"/>
    <property type="match status" value="1"/>
</dbReference>
<dbReference type="InterPro" id="IPR023997">
    <property type="entry name" value="TonB-dep_OMP_SusC/RagA_CS"/>
</dbReference>
<dbReference type="Gene3D" id="2.170.130.10">
    <property type="entry name" value="TonB-dependent receptor, plug domain"/>
    <property type="match status" value="1"/>
</dbReference>
<dbReference type="SUPFAM" id="SSF56935">
    <property type="entry name" value="Porins"/>
    <property type="match status" value="1"/>
</dbReference>
<reference evidence="9" key="2">
    <citation type="journal article" date="2024" name="Antonie Van Leeuwenhoek">
        <title>Roseihalotalea indica gen. nov., sp. nov., a halophilic Bacteroidetes from mesopelagic Southwest Indian Ocean with higher carbohydrate metabolic potential.</title>
        <authorList>
            <person name="Chen B."/>
            <person name="Zhang M."/>
            <person name="Lin D."/>
            <person name="Ye J."/>
            <person name="Tang K."/>
        </authorList>
    </citation>
    <scope>NUCLEOTIDE SEQUENCE</scope>
    <source>
        <strain evidence="9">TK19036</strain>
    </source>
</reference>